<keyword evidence="2" id="KW-1185">Reference proteome</keyword>
<evidence type="ECO:0000313" key="2">
    <source>
        <dbReference type="Proteomes" id="UP001163603"/>
    </source>
</evidence>
<gene>
    <name evidence="1" type="ORF">Pint_35986</name>
</gene>
<evidence type="ECO:0000313" key="1">
    <source>
        <dbReference type="EMBL" id="KAJ0027464.1"/>
    </source>
</evidence>
<dbReference type="Proteomes" id="UP001163603">
    <property type="component" value="Chromosome 9"/>
</dbReference>
<sequence>MDFGTAEMVESVKEEKKRKQAEAIAEDLFNNEKGRKRGVAGSLHGLLTR</sequence>
<accession>A0ACC0Y1V9</accession>
<proteinExistence type="predicted"/>
<dbReference type="EMBL" id="CM047744">
    <property type="protein sequence ID" value="KAJ0027464.1"/>
    <property type="molecule type" value="Genomic_DNA"/>
</dbReference>
<name>A0ACC0Y1V9_9ROSI</name>
<reference evidence="2" key="1">
    <citation type="journal article" date="2023" name="G3 (Bethesda)">
        <title>Genome assembly and association tests identify interacting loci associated with vigor, precocity, and sex in interspecific pistachio rootstocks.</title>
        <authorList>
            <person name="Palmer W."/>
            <person name="Jacygrad E."/>
            <person name="Sagayaradj S."/>
            <person name="Cavanaugh K."/>
            <person name="Han R."/>
            <person name="Bertier L."/>
            <person name="Beede B."/>
            <person name="Kafkas S."/>
            <person name="Golino D."/>
            <person name="Preece J."/>
            <person name="Michelmore R."/>
        </authorList>
    </citation>
    <scope>NUCLEOTIDE SEQUENCE [LARGE SCALE GENOMIC DNA]</scope>
</reference>
<comment type="caution">
    <text evidence="1">The sequence shown here is derived from an EMBL/GenBank/DDBJ whole genome shotgun (WGS) entry which is preliminary data.</text>
</comment>
<protein>
    <submittedName>
        <fullName evidence="1">Uncharacterized protein</fullName>
    </submittedName>
</protein>
<organism evidence="1 2">
    <name type="scientific">Pistacia integerrima</name>
    <dbReference type="NCBI Taxonomy" id="434235"/>
    <lineage>
        <taxon>Eukaryota</taxon>
        <taxon>Viridiplantae</taxon>
        <taxon>Streptophyta</taxon>
        <taxon>Embryophyta</taxon>
        <taxon>Tracheophyta</taxon>
        <taxon>Spermatophyta</taxon>
        <taxon>Magnoliopsida</taxon>
        <taxon>eudicotyledons</taxon>
        <taxon>Gunneridae</taxon>
        <taxon>Pentapetalae</taxon>
        <taxon>rosids</taxon>
        <taxon>malvids</taxon>
        <taxon>Sapindales</taxon>
        <taxon>Anacardiaceae</taxon>
        <taxon>Pistacia</taxon>
    </lineage>
</organism>